<dbReference type="GO" id="GO:0006450">
    <property type="term" value="P:regulation of translational fidelity"/>
    <property type="evidence" value="ECO:0007669"/>
    <property type="project" value="TreeGrafter"/>
</dbReference>
<dbReference type="SUPFAM" id="SSF55821">
    <property type="entry name" value="YrdC/RibB"/>
    <property type="match status" value="1"/>
</dbReference>
<dbReference type="EMBL" id="CP000804">
    <property type="protein sequence ID" value="ABU60216.1"/>
    <property type="molecule type" value="Genomic_DNA"/>
</dbReference>
<dbReference type="OrthoDB" id="9814580at2"/>
<evidence type="ECO:0000256" key="9">
    <source>
        <dbReference type="ARBA" id="ARBA00022741"/>
    </source>
</evidence>
<dbReference type="PIRSF" id="PIRSF004930">
    <property type="entry name" value="Tln_factor_SUA5"/>
    <property type="match status" value="1"/>
</dbReference>
<keyword evidence="7 13" id="KW-0819">tRNA processing</keyword>
<dbReference type="NCBIfam" id="TIGR00057">
    <property type="entry name" value="L-threonylcarbamoyladenylate synthase"/>
    <property type="match status" value="1"/>
</dbReference>
<feature type="binding site" evidence="14">
    <location>
        <position position="41"/>
    </location>
    <ligand>
        <name>L-threonine</name>
        <dbReference type="ChEBI" id="CHEBI:57926"/>
    </ligand>
</feature>
<evidence type="ECO:0000256" key="10">
    <source>
        <dbReference type="ARBA" id="ARBA00022840"/>
    </source>
</evidence>
<dbReference type="GO" id="GO:0005524">
    <property type="term" value="F:ATP binding"/>
    <property type="evidence" value="ECO:0007669"/>
    <property type="project" value="UniProtKB-UniRule"/>
</dbReference>
<comment type="subcellular location">
    <subcellularLocation>
        <location evidence="1 13">Cytoplasm</location>
    </subcellularLocation>
</comment>
<dbReference type="STRING" id="383372.Rcas_4186"/>
<evidence type="ECO:0000256" key="1">
    <source>
        <dbReference type="ARBA" id="ARBA00004496"/>
    </source>
</evidence>
<evidence type="ECO:0000256" key="5">
    <source>
        <dbReference type="ARBA" id="ARBA00022490"/>
    </source>
</evidence>
<evidence type="ECO:0000256" key="11">
    <source>
        <dbReference type="ARBA" id="ARBA00029774"/>
    </source>
</evidence>
<evidence type="ECO:0000256" key="12">
    <source>
        <dbReference type="ARBA" id="ARBA00048366"/>
    </source>
</evidence>
<dbReference type="PANTHER" id="PTHR17490">
    <property type="entry name" value="SUA5"/>
    <property type="match status" value="1"/>
</dbReference>
<comment type="similarity">
    <text evidence="2 13">Belongs to the SUA5 family.</text>
</comment>
<evidence type="ECO:0000256" key="6">
    <source>
        <dbReference type="ARBA" id="ARBA00022679"/>
    </source>
</evidence>
<dbReference type="InterPro" id="IPR010923">
    <property type="entry name" value="T(6)A37_SUA5"/>
</dbReference>
<keyword evidence="10 13" id="KW-0067">ATP-binding</keyword>
<name>A7NRM0_ROSCS</name>
<dbReference type="GO" id="GO:0061710">
    <property type="term" value="F:L-threonylcarbamoyladenylate synthase"/>
    <property type="evidence" value="ECO:0007669"/>
    <property type="project" value="UniProtKB-EC"/>
</dbReference>
<keyword evidence="8 13" id="KW-0548">Nucleotidyltransferase</keyword>
<dbReference type="PROSITE" id="PS51163">
    <property type="entry name" value="YRDC"/>
    <property type="match status" value="1"/>
</dbReference>
<evidence type="ECO:0000256" key="8">
    <source>
        <dbReference type="ARBA" id="ARBA00022695"/>
    </source>
</evidence>
<feature type="binding site" evidence="14">
    <location>
        <position position="241"/>
    </location>
    <ligand>
        <name>ATP</name>
        <dbReference type="ChEBI" id="CHEBI:30616"/>
    </ligand>
</feature>
<dbReference type="FunFam" id="3.90.870.10:FF:000009">
    <property type="entry name" value="Threonylcarbamoyl-AMP synthase, putative"/>
    <property type="match status" value="1"/>
</dbReference>
<dbReference type="RefSeq" id="WP_012122637.1">
    <property type="nucleotide sequence ID" value="NC_009767.1"/>
</dbReference>
<dbReference type="EC" id="2.7.7.87" evidence="3 13"/>
<keyword evidence="6 13" id="KW-0808">Transferase</keyword>
<dbReference type="GO" id="GO:0003725">
    <property type="term" value="F:double-stranded RNA binding"/>
    <property type="evidence" value="ECO:0007669"/>
    <property type="project" value="UniProtKB-UniRule"/>
</dbReference>
<evidence type="ECO:0000256" key="13">
    <source>
        <dbReference type="PIRNR" id="PIRNR004930"/>
    </source>
</evidence>
<dbReference type="GO" id="GO:0000049">
    <property type="term" value="F:tRNA binding"/>
    <property type="evidence" value="ECO:0007669"/>
    <property type="project" value="TreeGrafter"/>
</dbReference>
<evidence type="ECO:0000256" key="2">
    <source>
        <dbReference type="ARBA" id="ARBA00007663"/>
    </source>
</evidence>
<gene>
    <name evidence="16" type="ordered locus">Rcas_4186</name>
</gene>
<dbReference type="InterPro" id="IPR006070">
    <property type="entry name" value="Sua5-like_dom"/>
</dbReference>
<accession>A7NRM0</accession>
<dbReference type="KEGG" id="rca:Rcas_4186"/>
<protein>
    <recommendedName>
        <fullName evidence="4 13">Threonylcarbamoyl-AMP synthase</fullName>
        <shortName evidence="13">TC-AMP synthase</shortName>
        <ecNumber evidence="3 13">2.7.7.87</ecNumber>
    </recommendedName>
    <alternativeName>
        <fullName evidence="11 13">L-threonylcarbamoyladenylate synthase</fullName>
    </alternativeName>
</protein>
<dbReference type="HOGENOM" id="CLU_031397_0_0_0"/>
<keyword evidence="17" id="KW-1185">Reference proteome</keyword>
<dbReference type="Pfam" id="PF03481">
    <property type="entry name" value="Sua5_C"/>
    <property type="match status" value="1"/>
</dbReference>
<evidence type="ECO:0000256" key="14">
    <source>
        <dbReference type="PIRSR" id="PIRSR004930-1"/>
    </source>
</evidence>
<evidence type="ECO:0000313" key="17">
    <source>
        <dbReference type="Proteomes" id="UP000000263"/>
    </source>
</evidence>
<feature type="binding site" evidence="14">
    <location>
        <position position="149"/>
    </location>
    <ligand>
        <name>ATP</name>
        <dbReference type="ChEBI" id="CHEBI:30616"/>
    </ligand>
</feature>
<proteinExistence type="inferred from homology"/>
<feature type="domain" description="YrdC-like" evidence="15">
    <location>
        <begin position="19"/>
        <end position="205"/>
    </location>
</feature>
<evidence type="ECO:0000256" key="3">
    <source>
        <dbReference type="ARBA" id="ARBA00012584"/>
    </source>
</evidence>
<dbReference type="Pfam" id="PF01300">
    <property type="entry name" value="Sua5_yciO_yrdC"/>
    <property type="match status" value="1"/>
</dbReference>
<dbReference type="GO" id="GO:0005737">
    <property type="term" value="C:cytoplasm"/>
    <property type="evidence" value="ECO:0007669"/>
    <property type="project" value="UniProtKB-SubCell"/>
</dbReference>
<dbReference type="eggNOG" id="COG0009">
    <property type="taxonomic scope" value="Bacteria"/>
</dbReference>
<feature type="binding site" evidence="14">
    <location>
        <position position="73"/>
    </location>
    <ligand>
        <name>L-threonine</name>
        <dbReference type="ChEBI" id="CHEBI:57926"/>
    </ligand>
</feature>
<evidence type="ECO:0000259" key="15">
    <source>
        <dbReference type="PROSITE" id="PS51163"/>
    </source>
</evidence>
<sequence>MSNVVATRVLVVDPSAPDPRIIAEAAAVIESGGLVAFPTETVYGLGANALDERAVTRIFRAKGRPATDPIIAHIADLRQLDMLARDIPPVARVLAQRFWPGPLTLVVWRRPIVPANLSAGRATVAVRMPAHPVALALIAAAGVPIAAPSANRFSRPSPTTAVHVLDDLAGCIDLVLDGGPTLVGIESSVVDLTTDPPRLLRPGGVTVAALRELLPELIVEPRYLSVGDEAAPAPGMLLRHYAPDAPLIVVAGEREAALARIRSEVLMALDAGKQVGMLAFDEDVAELADLPVRIVALGSAANPGQVAQRLFAALREIERIGVDLILVRDPGREGLRLAVRDRLVRAAEGRVINAE</sequence>
<feature type="binding site" evidence="14">
    <location>
        <position position="123"/>
    </location>
    <ligand>
        <name>ATP</name>
        <dbReference type="ChEBI" id="CHEBI:30616"/>
    </ligand>
</feature>
<evidence type="ECO:0000313" key="16">
    <source>
        <dbReference type="EMBL" id="ABU60216.1"/>
    </source>
</evidence>
<dbReference type="Gene3D" id="3.90.870.10">
    <property type="entry name" value="DHBP synthase"/>
    <property type="match status" value="1"/>
</dbReference>
<evidence type="ECO:0000256" key="7">
    <source>
        <dbReference type="ARBA" id="ARBA00022694"/>
    </source>
</evidence>
<feature type="binding site" evidence="14">
    <location>
        <position position="201"/>
    </location>
    <ligand>
        <name>ATP</name>
        <dbReference type="ChEBI" id="CHEBI:30616"/>
    </ligand>
</feature>
<keyword evidence="9 13" id="KW-0547">Nucleotide-binding</keyword>
<feature type="binding site" evidence="14">
    <location>
        <position position="147"/>
    </location>
    <ligand>
        <name>L-threonine</name>
        <dbReference type="ChEBI" id="CHEBI:57926"/>
    </ligand>
</feature>
<reference evidence="16 17" key="1">
    <citation type="submission" date="2007-08" db="EMBL/GenBank/DDBJ databases">
        <title>Complete sequence of Roseiflexus castenholzii DSM 13941.</title>
        <authorList>
            <consortium name="US DOE Joint Genome Institute"/>
            <person name="Copeland A."/>
            <person name="Lucas S."/>
            <person name="Lapidus A."/>
            <person name="Barry K."/>
            <person name="Glavina del Rio T."/>
            <person name="Dalin E."/>
            <person name="Tice H."/>
            <person name="Pitluck S."/>
            <person name="Thompson L.S."/>
            <person name="Brettin T."/>
            <person name="Bruce D."/>
            <person name="Detter J.C."/>
            <person name="Han C."/>
            <person name="Tapia R."/>
            <person name="Schmutz J."/>
            <person name="Larimer F."/>
            <person name="Land M."/>
            <person name="Hauser L."/>
            <person name="Kyrpides N."/>
            <person name="Mikhailova N."/>
            <person name="Bryant D.A."/>
            <person name="Hanada S."/>
            <person name="Tsukatani Y."/>
            <person name="Richardson P."/>
        </authorList>
    </citation>
    <scope>NUCLEOTIDE SEQUENCE [LARGE SCALE GENOMIC DNA]</scope>
    <source>
        <strain evidence="17">DSM 13941 / HLO8</strain>
    </source>
</reference>
<comment type="catalytic activity">
    <reaction evidence="12 13">
        <text>L-threonine + hydrogencarbonate + ATP = L-threonylcarbamoyladenylate + diphosphate + H2O</text>
        <dbReference type="Rhea" id="RHEA:36407"/>
        <dbReference type="ChEBI" id="CHEBI:15377"/>
        <dbReference type="ChEBI" id="CHEBI:17544"/>
        <dbReference type="ChEBI" id="CHEBI:30616"/>
        <dbReference type="ChEBI" id="CHEBI:33019"/>
        <dbReference type="ChEBI" id="CHEBI:57926"/>
        <dbReference type="ChEBI" id="CHEBI:73682"/>
        <dbReference type="EC" id="2.7.7.87"/>
    </reaction>
</comment>
<feature type="binding site" evidence="14">
    <location>
        <position position="187"/>
    </location>
    <ligand>
        <name>L-threonine</name>
        <dbReference type="ChEBI" id="CHEBI:57926"/>
    </ligand>
</feature>
<feature type="binding site" evidence="14">
    <location>
        <position position="157"/>
    </location>
    <ligand>
        <name>ATP</name>
        <dbReference type="ChEBI" id="CHEBI:30616"/>
    </ligand>
</feature>
<comment type="function">
    <text evidence="13">Required for the formation of a threonylcarbamoyl group on adenosine at position 37 (t(6)A37) in tRNAs that read codons beginning with adenine.</text>
</comment>
<dbReference type="AlphaFoldDB" id="A7NRM0"/>
<dbReference type="GO" id="GO:0008033">
    <property type="term" value="P:tRNA processing"/>
    <property type="evidence" value="ECO:0007669"/>
    <property type="project" value="UniProtKB-KW"/>
</dbReference>
<dbReference type="InterPro" id="IPR005145">
    <property type="entry name" value="Sua5_C"/>
</dbReference>
<dbReference type="InterPro" id="IPR017945">
    <property type="entry name" value="DHBP_synth_RibB-like_a/b_dom"/>
</dbReference>
<organism evidence="16 17">
    <name type="scientific">Roseiflexus castenholzii (strain DSM 13941 / HLO8)</name>
    <dbReference type="NCBI Taxonomy" id="383372"/>
    <lineage>
        <taxon>Bacteria</taxon>
        <taxon>Bacillati</taxon>
        <taxon>Chloroflexota</taxon>
        <taxon>Chloroflexia</taxon>
        <taxon>Chloroflexales</taxon>
        <taxon>Roseiflexineae</taxon>
        <taxon>Roseiflexaceae</taxon>
        <taxon>Roseiflexus</taxon>
    </lineage>
</organism>
<dbReference type="InterPro" id="IPR038385">
    <property type="entry name" value="Sua5/YwlC_C"/>
</dbReference>
<evidence type="ECO:0000256" key="4">
    <source>
        <dbReference type="ARBA" id="ARBA00015492"/>
    </source>
</evidence>
<dbReference type="InterPro" id="IPR050156">
    <property type="entry name" value="TC-AMP_synthase_SUA5"/>
</dbReference>
<dbReference type="Gene3D" id="3.40.50.11030">
    <property type="entry name" value="Threonylcarbamoyl-AMP synthase, C-terminal domain"/>
    <property type="match status" value="1"/>
</dbReference>
<dbReference type="PANTHER" id="PTHR17490:SF16">
    <property type="entry name" value="THREONYLCARBAMOYL-AMP SYNTHASE"/>
    <property type="match status" value="1"/>
</dbReference>
<keyword evidence="5 13" id="KW-0963">Cytoplasm</keyword>
<dbReference type="Proteomes" id="UP000000263">
    <property type="component" value="Chromosome"/>
</dbReference>
<feature type="binding site" evidence="14">
    <location>
        <position position="127"/>
    </location>
    <ligand>
        <name>L-threonine</name>
        <dbReference type="ChEBI" id="CHEBI:57926"/>
    </ligand>
</feature>
<feature type="binding site" evidence="14">
    <location>
        <position position="64"/>
    </location>
    <ligand>
        <name>ATP</name>
        <dbReference type="ChEBI" id="CHEBI:30616"/>
    </ligand>
</feature>